<evidence type="ECO:0000256" key="2">
    <source>
        <dbReference type="ARBA" id="ARBA00022840"/>
    </source>
</evidence>
<dbReference type="SUPFAM" id="SSF46689">
    <property type="entry name" value="Homeodomain-like"/>
    <property type="match status" value="1"/>
</dbReference>
<dbReference type="InterPro" id="IPR058031">
    <property type="entry name" value="AAA_lid_NorR"/>
</dbReference>
<dbReference type="GO" id="GO:0006355">
    <property type="term" value="P:regulation of DNA-templated transcription"/>
    <property type="evidence" value="ECO:0007669"/>
    <property type="project" value="InterPro"/>
</dbReference>
<dbReference type="EMBL" id="SMCO01000031">
    <property type="protein sequence ID" value="TCV80066.1"/>
    <property type="molecule type" value="Genomic_DNA"/>
</dbReference>
<protein>
    <submittedName>
        <fullName evidence="9">DNA-binding NtrC family response regulator</fullName>
    </submittedName>
</protein>
<dbReference type="Pfam" id="PF25601">
    <property type="entry name" value="AAA_lid_14"/>
    <property type="match status" value="1"/>
</dbReference>
<dbReference type="PROSITE" id="PS50045">
    <property type="entry name" value="SIGMA54_INTERACT_4"/>
    <property type="match status" value="1"/>
</dbReference>
<reference evidence="9 10" key="1">
    <citation type="submission" date="2019-03" db="EMBL/GenBank/DDBJ databases">
        <title>Genomic Encyclopedia of Type Strains, Phase IV (KMG-IV): sequencing the most valuable type-strain genomes for metagenomic binning, comparative biology and taxonomic classification.</title>
        <authorList>
            <person name="Goeker M."/>
        </authorList>
    </citation>
    <scope>NUCLEOTIDE SEQUENCE [LARGE SCALE GENOMIC DNA]</scope>
    <source>
        <strain evidence="9 10">DSM 100309</strain>
    </source>
</reference>
<sequence length="479" mass="53569">MTAQKDSKPSLLIVDDDPMITDTLNFVLSKDFTVHVAESRLQVKSLLVQLDEPPQLALVDLGLPPKPHRPDEGFQLISELLGHFAGIKILVLSGQNDEANARHARALGAIEFISKPCEPEQLKSLLFNALMIQDVELTAEAAPRENSCGLIGESFPMDKLRQQIRQYADAPFPVLIEGESGSGKELVAACLHRLSNRAQKPYLALNCAAISPTLVEPTLFGYSKGAFTGATTSRSGYFEDAREGTLFLDEIGELPIELQAKLLRVLENGEFQRVGETQTRVSNARVVAATNRDLRQEIKAGRFRGDLYHRISVFGVAMPPLRDLGDDKITLLDHYRAFYAKESKSVPFELDKQASQIWQDYHFPGNVRELRNIVIRLTTKCAGQKVSREQLESELDTDIAYQPDMPMPSDAKALYEMAKKHMQSQNNFDLDQTMKQWEQSYVEVALNMTHGNLSQAAKLLGINRTTLYSRMQTYSISAE</sequence>
<dbReference type="Gene3D" id="1.10.10.60">
    <property type="entry name" value="Homeodomain-like"/>
    <property type="match status" value="1"/>
</dbReference>
<dbReference type="InterPro" id="IPR002197">
    <property type="entry name" value="HTH_Fis"/>
</dbReference>
<evidence type="ECO:0000256" key="5">
    <source>
        <dbReference type="ARBA" id="ARBA00023163"/>
    </source>
</evidence>
<dbReference type="Gene3D" id="3.40.50.300">
    <property type="entry name" value="P-loop containing nucleotide triphosphate hydrolases"/>
    <property type="match status" value="1"/>
</dbReference>
<keyword evidence="3" id="KW-0805">Transcription regulation</keyword>
<dbReference type="InterPro" id="IPR001789">
    <property type="entry name" value="Sig_transdc_resp-reg_receiver"/>
</dbReference>
<organism evidence="9 10">
    <name type="scientific">Sulfurirhabdus autotrophica</name>
    <dbReference type="NCBI Taxonomy" id="1706046"/>
    <lineage>
        <taxon>Bacteria</taxon>
        <taxon>Pseudomonadati</taxon>
        <taxon>Pseudomonadota</taxon>
        <taxon>Betaproteobacteria</taxon>
        <taxon>Nitrosomonadales</taxon>
        <taxon>Sulfuricellaceae</taxon>
        <taxon>Sulfurirhabdus</taxon>
    </lineage>
</organism>
<dbReference type="InterPro" id="IPR002078">
    <property type="entry name" value="Sigma_54_int"/>
</dbReference>
<dbReference type="InterPro" id="IPR009057">
    <property type="entry name" value="Homeodomain-like_sf"/>
</dbReference>
<dbReference type="Pfam" id="PF00158">
    <property type="entry name" value="Sigma54_activat"/>
    <property type="match status" value="1"/>
</dbReference>
<name>A0A4R3XQZ8_9PROT</name>
<dbReference type="CDD" id="cd00156">
    <property type="entry name" value="REC"/>
    <property type="match status" value="1"/>
</dbReference>
<feature type="domain" description="Sigma-54 factor interaction" evidence="7">
    <location>
        <begin position="150"/>
        <end position="379"/>
    </location>
</feature>
<evidence type="ECO:0000256" key="6">
    <source>
        <dbReference type="PROSITE-ProRule" id="PRU00169"/>
    </source>
</evidence>
<keyword evidence="4 9" id="KW-0238">DNA-binding</keyword>
<comment type="caution">
    <text evidence="9">The sequence shown here is derived from an EMBL/GenBank/DDBJ whole genome shotgun (WGS) entry which is preliminary data.</text>
</comment>
<dbReference type="FunFam" id="3.40.50.300:FF:000006">
    <property type="entry name" value="DNA-binding transcriptional regulator NtrC"/>
    <property type="match status" value="1"/>
</dbReference>
<dbReference type="InterPro" id="IPR025662">
    <property type="entry name" value="Sigma_54_int_dom_ATP-bd_1"/>
</dbReference>
<keyword evidence="5" id="KW-0804">Transcription</keyword>
<keyword evidence="6" id="KW-0597">Phosphoprotein</keyword>
<proteinExistence type="predicted"/>
<dbReference type="PROSITE" id="PS50110">
    <property type="entry name" value="RESPONSE_REGULATORY"/>
    <property type="match status" value="1"/>
</dbReference>
<feature type="modified residue" description="4-aspartylphosphate" evidence="6">
    <location>
        <position position="60"/>
    </location>
</feature>
<dbReference type="RefSeq" id="WP_223248305.1">
    <property type="nucleotide sequence ID" value="NZ_BHVT01000044.1"/>
</dbReference>
<dbReference type="InterPro" id="IPR027417">
    <property type="entry name" value="P-loop_NTPase"/>
</dbReference>
<evidence type="ECO:0000313" key="10">
    <source>
        <dbReference type="Proteomes" id="UP000295367"/>
    </source>
</evidence>
<accession>A0A4R3XQZ8</accession>
<dbReference type="InterPro" id="IPR003593">
    <property type="entry name" value="AAA+_ATPase"/>
</dbReference>
<evidence type="ECO:0000256" key="1">
    <source>
        <dbReference type="ARBA" id="ARBA00022741"/>
    </source>
</evidence>
<keyword evidence="2" id="KW-0067">ATP-binding</keyword>
<evidence type="ECO:0000256" key="4">
    <source>
        <dbReference type="ARBA" id="ARBA00023125"/>
    </source>
</evidence>
<dbReference type="InterPro" id="IPR025944">
    <property type="entry name" value="Sigma_54_int_dom_CS"/>
</dbReference>
<feature type="domain" description="Response regulatory" evidence="8">
    <location>
        <begin position="10"/>
        <end position="130"/>
    </location>
</feature>
<dbReference type="CDD" id="cd00009">
    <property type="entry name" value="AAA"/>
    <property type="match status" value="1"/>
</dbReference>
<dbReference type="PRINTS" id="PR01590">
    <property type="entry name" value="HTHFIS"/>
</dbReference>
<dbReference type="GO" id="GO:0000160">
    <property type="term" value="P:phosphorelay signal transduction system"/>
    <property type="evidence" value="ECO:0007669"/>
    <property type="project" value="InterPro"/>
</dbReference>
<dbReference type="GO" id="GO:0043565">
    <property type="term" value="F:sequence-specific DNA binding"/>
    <property type="evidence" value="ECO:0007669"/>
    <property type="project" value="InterPro"/>
</dbReference>
<evidence type="ECO:0000256" key="3">
    <source>
        <dbReference type="ARBA" id="ARBA00023015"/>
    </source>
</evidence>
<dbReference type="Pfam" id="PF00072">
    <property type="entry name" value="Response_reg"/>
    <property type="match status" value="1"/>
</dbReference>
<dbReference type="PANTHER" id="PTHR32071:SF117">
    <property type="entry name" value="PTS-DEPENDENT DIHYDROXYACETONE KINASE OPERON REGULATORY PROTEIN-RELATED"/>
    <property type="match status" value="1"/>
</dbReference>
<keyword evidence="1" id="KW-0547">Nucleotide-binding</keyword>
<evidence type="ECO:0000259" key="7">
    <source>
        <dbReference type="PROSITE" id="PS50045"/>
    </source>
</evidence>
<evidence type="ECO:0000259" key="8">
    <source>
        <dbReference type="PROSITE" id="PS50110"/>
    </source>
</evidence>
<dbReference type="Pfam" id="PF02954">
    <property type="entry name" value="HTH_8"/>
    <property type="match status" value="1"/>
</dbReference>
<dbReference type="SUPFAM" id="SSF52172">
    <property type="entry name" value="CheY-like"/>
    <property type="match status" value="1"/>
</dbReference>
<dbReference type="PROSITE" id="PS00688">
    <property type="entry name" value="SIGMA54_INTERACT_3"/>
    <property type="match status" value="1"/>
</dbReference>
<gene>
    <name evidence="9" type="ORF">EDC63_1311</name>
</gene>
<dbReference type="InterPro" id="IPR011006">
    <property type="entry name" value="CheY-like_superfamily"/>
</dbReference>
<dbReference type="AlphaFoldDB" id="A0A4R3XQZ8"/>
<dbReference type="Gene3D" id="1.10.8.60">
    <property type="match status" value="1"/>
</dbReference>
<dbReference type="SMART" id="SM00448">
    <property type="entry name" value="REC"/>
    <property type="match status" value="1"/>
</dbReference>
<dbReference type="PROSITE" id="PS00675">
    <property type="entry name" value="SIGMA54_INTERACT_1"/>
    <property type="match status" value="1"/>
</dbReference>
<evidence type="ECO:0000313" key="9">
    <source>
        <dbReference type="EMBL" id="TCV80066.1"/>
    </source>
</evidence>
<keyword evidence="10" id="KW-1185">Reference proteome</keyword>
<dbReference type="SUPFAM" id="SSF52540">
    <property type="entry name" value="P-loop containing nucleoside triphosphate hydrolases"/>
    <property type="match status" value="1"/>
</dbReference>
<dbReference type="PANTHER" id="PTHR32071">
    <property type="entry name" value="TRANSCRIPTIONAL REGULATORY PROTEIN"/>
    <property type="match status" value="1"/>
</dbReference>
<dbReference type="GO" id="GO:0005524">
    <property type="term" value="F:ATP binding"/>
    <property type="evidence" value="ECO:0007669"/>
    <property type="project" value="UniProtKB-KW"/>
</dbReference>
<dbReference type="Proteomes" id="UP000295367">
    <property type="component" value="Unassembled WGS sequence"/>
</dbReference>
<dbReference type="Gene3D" id="3.40.50.2300">
    <property type="match status" value="1"/>
</dbReference>
<dbReference type="SMART" id="SM00382">
    <property type="entry name" value="AAA"/>
    <property type="match status" value="1"/>
</dbReference>